<evidence type="ECO:0000259" key="1">
    <source>
        <dbReference type="Pfam" id="PF22007"/>
    </source>
</evidence>
<proteinExistence type="predicted"/>
<dbReference type="Pfam" id="PF22007">
    <property type="entry name" value="DUF6930"/>
    <property type="match status" value="1"/>
</dbReference>
<evidence type="ECO:0000313" key="4">
    <source>
        <dbReference type="Proteomes" id="UP000477980"/>
    </source>
</evidence>
<feature type="domain" description="DUF7309" evidence="2">
    <location>
        <begin position="8"/>
        <end position="98"/>
    </location>
</feature>
<reference evidence="3 4" key="1">
    <citation type="submission" date="2019-09" db="EMBL/GenBank/DDBJ databases">
        <title>Distinct polysaccharide growth profiles of human intestinal Prevotella copri isolates.</title>
        <authorList>
            <person name="Fehlner-Peach H."/>
            <person name="Magnabosco C."/>
            <person name="Raghavan V."/>
            <person name="Scher J.U."/>
            <person name="Tett A."/>
            <person name="Cox L.M."/>
            <person name="Gottsegen C."/>
            <person name="Watters A."/>
            <person name="Wiltshire- Gordon J.D."/>
            <person name="Segata N."/>
            <person name="Bonneau R."/>
            <person name="Littman D.R."/>
        </authorList>
    </citation>
    <scope>NUCLEOTIDE SEQUENCE [LARGE SCALE GENOMIC DNA]</scope>
    <source>
        <strain evidence="4">iAA917</strain>
    </source>
</reference>
<dbReference type="AlphaFoldDB" id="A0A6G1VMP5"/>
<sequence>MKNINKKQLETLAQKFHKAKLWEQLSDSDIFAVELEDGRIAYCCVMGNVGKHIGLGVYIGARGFRTYLDTLTLDVSKDHKLAFERIANFNCVQLAFNENGKADFYVHRPHKVPEPDNCTPEDFEVLHQALVATISLAQFIKIAGDDVVTIGFDEYEEYPSKEGGKKAILMKHEGNGYTCDTIKLPVYDISEEKELEEMATEATESIVNMPAFFTTKDLQKAGTVQCRWIHYPGPVKDKDDEEGYFAECLLAVNKGNGQVFKPELIKTRNVKEIQTVLINLCLEFGNLGHCPLQISVPDLATESVLKALCKALKIKLVKERRPLRDLNDAWEYLHNYSMDR</sequence>
<protein>
    <submittedName>
        <fullName evidence="3">Uncharacterized protein</fullName>
    </submittedName>
</protein>
<dbReference type="InterPro" id="IPR055733">
    <property type="entry name" value="DUF7309"/>
</dbReference>
<evidence type="ECO:0000259" key="2">
    <source>
        <dbReference type="Pfam" id="PF23988"/>
    </source>
</evidence>
<dbReference type="Pfam" id="PF23988">
    <property type="entry name" value="DUF7309"/>
    <property type="match status" value="1"/>
</dbReference>
<accession>A0A6G1VMP5</accession>
<comment type="caution">
    <text evidence="3">The sequence shown here is derived from an EMBL/GenBank/DDBJ whole genome shotgun (WGS) entry which is preliminary data.</text>
</comment>
<feature type="domain" description="DUF6930" evidence="1">
    <location>
        <begin position="216"/>
        <end position="331"/>
    </location>
</feature>
<organism evidence="3 4">
    <name type="scientific">Segatella copri</name>
    <dbReference type="NCBI Taxonomy" id="165179"/>
    <lineage>
        <taxon>Bacteria</taxon>
        <taxon>Pseudomonadati</taxon>
        <taxon>Bacteroidota</taxon>
        <taxon>Bacteroidia</taxon>
        <taxon>Bacteroidales</taxon>
        <taxon>Prevotellaceae</taxon>
        <taxon>Segatella</taxon>
    </lineage>
</organism>
<gene>
    <name evidence="3" type="ORF">F7D25_09635</name>
</gene>
<evidence type="ECO:0000313" key="3">
    <source>
        <dbReference type="EMBL" id="MQP14660.1"/>
    </source>
</evidence>
<dbReference type="EMBL" id="VZAH01000093">
    <property type="protein sequence ID" value="MQP14660.1"/>
    <property type="molecule type" value="Genomic_DNA"/>
</dbReference>
<dbReference type="Proteomes" id="UP000477980">
    <property type="component" value="Unassembled WGS sequence"/>
</dbReference>
<dbReference type="RefSeq" id="WP_153090661.1">
    <property type="nucleotide sequence ID" value="NZ_VZAH01000093.1"/>
</dbReference>
<dbReference type="OrthoDB" id="9801392at2"/>
<dbReference type="InterPro" id="IPR054216">
    <property type="entry name" value="DUF6930"/>
</dbReference>
<name>A0A6G1VMP5_9BACT</name>